<dbReference type="Pfam" id="PF17677">
    <property type="entry name" value="Glyco_hydro38C2"/>
    <property type="match status" value="1"/>
</dbReference>
<reference evidence="2" key="1">
    <citation type="submission" date="2021-01" db="EMBL/GenBank/DDBJ databases">
        <authorList>
            <person name="Corre E."/>
            <person name="Pelletier E."/>
            <person name="Niang G."/>
            <person name="Scheremetjew M."/>
            <person name="Finn R."/>
            <person name="Kale V."/>
            <person name="Holt S."/>
            <person name="Cochrane G."/>
            <person name="Meng A."/>
            <person name="Brown T."/>
            <person name="Cohen L."/>
        </authorList>
    </citation>
    <scope>NUCLEOTIDE SEQUENCE</scope>
    <source>
        <strain evidence="2">GSBS06</strain>
    </source>
</reference>
<feature type="domain" description="Glycosyl hydrolases family 38 C-terminal" evidence="1">
    <location>
        <begin position="95"/>
        <end position="198"/>
    </location>
</feature>
<sequence>MGAHGHLGDGGCWCEGLTIRGSHYVIFDKKDNANQLRRQVVEKAYFAPFTGFTVSNKSETLPDAKVNHYSALKKALPKNVNMMTLTNNYAKFHDGLVLMRFAHTYGVDEHPTLSQPATISLKDIFADGVEIVSAKEMSLTGNQPVANLERKERSEWTVVPLNKNVEDQMKDHSSFTEKIPFDADTMVVTLRPMEIRTFLCKLEIEQSIESQIAVVYS</sequence>
<dbReference type="Gene3D" id="2.60.40.1360">
    <property type="match status" value="1"/>
</dbReference>
<dbReference type="InterPro" id="IPR011013">
    <property type="entry name" value="Gal_mutarotase_sf_dom"/>
</dbReference>
<protein>
    <recommendedName>
        <fullName evidence="1">Glycosyl hydrolases family 38 C-terminal domain-containing protein</fullName>
    </recommendedName>
</protein>
<dbReference type="PANTHER" id="PTHR11607:SF3">
    <property type="entry name" value="LYSOSOMAL ALPHA-MANNOSIDASE"/>
    <property type="match status" value="1"/>
</dbReference>
<dbReference type="InterPro" id="IPR050843">
    <property type="entry name" value="Glycosyl_Hydrlase_38"/>
</dbReference>
<dbReference type="AlphaFoldDB" id="A0A6S8C3L7"/>
<accession>A0A6S8C3L7</accession>
<dbReference type="GO" id="GO:0030246">
    <property type="term" value="F:carbohydrate binding"/>
    <property type="evidence" value="ECO:0007669"/>
    <property type="project" value="InterPro"/>
</dbReference>
<name>A0A6S8C3L7_9STRA</name>
<dbReference type="GO" id="GO:0005764">
    <property type="term" value="C:lysosome"/>
    <property type="evidence" value="ECO:0007669"/>
    <property type="project" value="TreeGrafter"/>
</dbReference>
<evidence type="ECO:0000313" key="3">
    <source>
        <dbReference type="EMBL" id="CAE0437767.1"/>
    </source>
</evidence>
<evidence type="ECO:0000313" key="2">
    <source>
        <dbReference type="EMBL" id="CAE0437766.1"/>
    </source>
</evidence>
<gene>
    <name evidence="2" type="ORF">ASTO00021_LOCUS8023</name>
    <name evidence="3" type="ORF">ASTO00021_LOCUS8024</name>
</gene>
<organism evidence="2">
    <name type="scientific">Aplanochytrium stocchinoi</name>
    <dbReference type="NCBI Taxonomy" id="215587"/>
    <lineage>
        <taxon>Eukaryota</taxon>
        <taxon>Sar</taxon>
        <taxon>Stramenopiles</taxon>
        <taxon>Bigyra</taxon>
        <taxon>Labyrinthulomycetes</taxon>
        <taxon>Thraustochytrida</taxon>
        <taxon>Thraustochytriidae</taxon>
        <taxon>Aplanochytrium</taxon>
    </lineage>
</organism>
<evidence type="ECO:0000259" key="1">
    <source>
        <dbReference type="Pfam" id="PF17677"/>
    </source>
</evidence>
<dbReference type="InterPro" id="IPR041147">
    <property type="entry name" value="GH38_C"/>
</dbReference>
<dbReference type="EMBL" id="HBIN01010717">
    <property type="protein sequence ID" value="CAE0437767.1"/>
    <property type="molecule type" value="Transcribed_RNA"/>
</dbReference>
<dbReference type="GO" id="GO:0005975">
    <property type="term" value="P:carbohydrate metabolic process"/>
    <property type="evidence" value="ECO:0007669"/>
    <property type="project" value="InterPro"/>
</dbReference>
<proteinExistence type="predicted"/>
<dbReference type="EMBL" id="HBIN01010716">
    <property type="protein sequence ID" value="CAE0437766.1"/>
    <property type="molecule type" value="Transcribed_RNA"/>
</dbReference>
<dbReference type="SUPFAM" id="SSF74650">
    <property type="entry name" value="Galactose mutarotase-like"/>
    <property type="match status" value="1"/>
</dbReference>
<dbReference type="PANTHER" id="PTHR11607">
    <property type="entry name" value="ALPHA-MANNOSIDASE"/>
    <property type="match status" value="1"/>
</dbReference>
<dbReference type="GO" id="GO:0004559">
    <property type="term" value="F:alpha-mannosidase activity"/>
    <property type="evidence" value="ECO:0007669"/>
    <property type="project" value="TreeGrafter"/>
</dbReference>